<evidence type="ECO:0000313" key="3">
    <source>
        <dbReference type="Proteomes" id="UP000077405"/>
    </source>
</evidence>
<gene>
    <name evidence="2" type="ORF">A6A40_01815</name>
</gene>
<dbReference type="STRING" id="1226968.A6A40_01815"/>
<dbReference type="Gene3D" id="3.40.50.1820">
    <property type="entry name" value="alpha/beta hydrolase"/>
    <property type="match status" value="1"/>
</dbReference>
<evidence type="ECO:0008006" key="4">
    <source>
        <dbReference type="Google" id="ProtNLM"/>
    </source>
</evidence>
<proteinExistence type="predicted"/>
<dbReference type="EMBL" id="CP015285">
    <property type="protein sequence ID" value="ANC90736.1"/>
    <property type="molecule type" value="Genomic_DNA"/>
</dbReference>
<sequence>MMRRRLIALLKVALVTLLLPAATGSALSGLPETTVAVGYRSMTIASPARGGEVTVGIWYPAASDGDGGAGTLVGGSRVFEPTPARTGALPQGRHPLLVMAHGGLRAGGHIGDWLAAGMARAGYVVALVEPVGFQPDGAGVLKELTARPADMSAAISALLGNAELSSTIEPGRIGTVGLLRGGTSAMALLGVRISGERYRSLCERSPEDRDCRWFAKAGISFSGLDLGPVGADHRDARVVAGVAVAPELTSIMTSEGLTAASRSMSVLLLDDAAIPGAKVDDLAGFLPPDRLRSVAGATPFSLFPICATQAAALLRENGEDASLCRDDAGPNRMAIHRELRDMIIRALSELGLPPRQADLR</sequence>
<dbReference type="InterPro" id="IPR029058">
    <property type="entry name" value="AB_hydrolase_fold"/>
</dbReference>
<evidence type="ECO:0000313" key="2">
    <source>
        <dbReference type="EMBL" id="ANC90736.1"/>
    </source>
</evidence>
<organism evidence="2 3">
    <name type="scientific">Azospirillum humicireducens</name>
    <dbReference type="NCBI Taxonomy" id="1226968"/>
    <lineage>
        <taxon>Bacteria</taxon>
        <taxon>Pseudomonadati</taxon>
        <taxon>Pseudomonadota</taxon>
        <taxon>Alphaproteobacteria</taxon>
        <taxon>Rhodospirillales</taxon>
        <taxon>Azospirillaceae</taxon>
        <taxon>Azospirillum</taxon>
    </lineage>
</organism>
<dbReference type="SUPFAM" id="SSF53474">
    <property type="entry name" value="alpha/beta-Hydrolases"/>
    <property type="match status" value="1"/>
</dbReference>
<evidence type="ECO:0000256" key="1">
    <source>
        <dbReference type="SAM" id="SignalP"/>
    </source>
</evidence>
<name>A0A160JDK7_9PROT</name>
<dbReference type="AlphaFoldDB" id="A0A160JDK7"/>
<keyword evidence="3" id="KW-1185">Reference proteome</keyword>
<keyword evidence="1" id="KW-0732">Signal</keyword>
<dbReference type="Proteomes" id="UP000077405">
    <property type="component" value="Chromosome"/>
</dbReference>
<accession>A0A160JDK7</accession>
<dbReference type="PIRSF" id="PIRSF031982">
    <property type="entry name" value="UCP031982_abhydr"/>
    <property type="match status" value="1"/>
</dbReference>
<feature type="chain" id="PRO_5007816687" description="Dienelactone hydrolase" evidence="1">
    <location>
        <begin position="22"/>
        <end position="360"/>
    </location>
</feature>
<reference evidence="2 3" key="1">
    <citation type="journal article" date="2013" name="Int. J. Syst. Evol. Microbiol.">
        <title>Azospirillum humicireducens sp. nov., a nitrogen-fixing bacterium isolated from a microbial fuel cell.</title>
        <authorList>
            <person name="Zhou S."/>
            <person name="Han L."/>
            <person name="Wang Y."/>
            <person name="Yang G."/>
            <person name="Zhuang L."/>
            <person name="Hu P."/>
        </authorList>
    </citation>
    <scope>NUCLEOTIDE SEQUENCE [LARGE SCALE GENOMIC DNA]</scope>
    <source>
        <strain evidence="2 3">SgZ-5</strain>
    </source>
</reference>
<feature type="signal peptide" evidence="1">
    <location>
        <begin position="1"/>
        <end position="21"/>
    </location>
</feature>
<protein>
    <recommendedName>
        <fullName evidence="4">Dienelactone hydrolase</fullName>
    </recommendedName>
</protein>
<dbReference type="InterPro" id="IPR016986">
    <property type="entry name" value="UCP031982_abhydr"/>
</dbReference>
<dbReference type="KEGG" id="ahu:A6A40_01815"/>